<sequence length="56" mass="6620">MRIDFDKIIVLYQRIEKEAVDYCTKGVVRDEKLTFMKMIEMMIKVVSVVDDDSETT</sequence>
<evidence type="ECO:0000313" key="2">
    <source>
        <dbReference type="Proteomes" id="UP000266861"/>
    </source>
</evidence>
<keyword evidence="2" id="KW-1185">Reference proteome</keyword>
<organism evidence="1 2">
    <name type="scientific">Diversispora epigaea</name>
    <dbReference type="NCBI Taxonomy" id="1348612"/>
    <lineage>
        <taxon>Eukaryota</taxon>
        <taxon>Fungi</taxon>
        <taxon>Fungi incertae sedis</taxon>
        <taxon>Mucoromycota</taxon>
        <taxon>Glomeromycotina</taxon>
        <taxon>Glomeromycetes</taxon>
        <taxon>Diversisporales</taxon>
        <taxon>Diversisporaceae</taxon>
        <taxon>Diversispora</taxon>
    </lineage>
</organism>
<reference evidence="1 2" key="1">
    <citation type="submission" date="2018-08" db="EMBL/GenBank/DDBJ databases">
        <title>Genome and evolution of the arbuscular mycorrhizal fungus Diversispora epigaea (formerly Glomus versiforme) and its bacterial endosymbionts.</title>
        <authorList>
            <person name="Sun X."/>
            <person name="Fei Z."/>
            <person name="Harrison M."/>
        </authorList>
    </citation>
    <scope>NUCLEOTIDE SEQUENCE [LARGE SCALE GENOMIC DNA]</scope>
    <source>
        <strain evidence="1 2">IT104</strain>
    </source>
</reference>
<gene>
    <name evidence="1" type="ORF">Glove_87g97</name>
</gene>
<dbReference type="EMBL" id="PQFF01000083">
    <property type="protein sequence ID" value="RHZ83783.1"/>
    <property type="molecule type" value="Genomic_DNA"/>
</dbReference>
<name>A0A397JFP4_9GLOM</name>
<dbReference type="AlphaFoldDB" id="A0A397JFP4"/>
<evidence type="ECO:0000313" key="1">
    <source>
        <dbReference type="EMBL" id="RHZ83783.1"/>
    </source>
</evidence>
<protein>
    <submittedName>
        <fullName evidence="1">Uncharacterized protein</fullName>
    </submittedName>
</protein>
<comment type="caution">
    <text evidence="1">The sequence shown here is derived from an EMBL/GenBank/DDBJ whole genome shotgun (WGS) entry which is preliminary data.</text>
</comment>
<accession>A0A397JFP4</accession>
<proteinExistence type="predicted"/>
<dbReference type="Proteomes" id="UP000266861">
    <property type="component" value="Unassembled WGS sequence"/>
</dbReference>